<dbReference type="GO" id="GO:0006627">
    <property type="term" value="P:protein processing involved in protein targeting to mitochondrion"/>
    <property type="evidence" value="ECO:0007669"/>
    <property type="project" value="TreeGrafter"/>
</dbReference>
<dbReference type="GeneID" id="85497481"/>
<keyword evidence="11" id="KW-1185">Reference proteome</keyword>
<feature type="domain" description="Peptidase S26" evidence="9">
    <location>
        <begin position="22"/>
        <end position="108"/>
    </location>
</feature>
<evidence type="ECO:0000256" key="3">
    <source>
        <dbReference type="ARBA" id="ARBA00022801"/>
    </source>
</evidence>
<reference evidence="10" key="1">
    <citation type="journal article" date="2023" name="BMC Genomics">
        <title>Chromosome-level genome assemblies of Cutaneotrichosporon spp. (Trichosporonales, Basidiomycota) reveal imbalanced evolution between nucleotide sequences and chromosome synteny.</title>
        <authorList>
            <person name="Kobayashi Y."/>
            <person name="Kayamori A."/>
            <person name="Aoki K."/>
            <person name="Shiwa Y."/>
            <person name="Matsutani M."/>
            <person name="Fujita N."/>
            <person name="Sugita T."/>
            <person name="Iwasaki W."/>
            <person name="Tanaka N."/>
            <person name="Takashima M."/>
        </authorList>
    </citation>
    <scope>NUCLEOTIDE SEQUENCE</scope>
    <source>
        <strain evidence="10">HIS019</strain>
    </source>
</reference>
<gene>
    <name evidence="10" type="ORF">CcaverHIS019_0600700</name>
</gene>
<dbReference type="SUPFAM" id="SSF51306">
    <property type="entry name" value="LexA/Signal peptidase"/>
    <property type="match status" value="1"/>
</dbReference>
<dbReference type="AlphaFoldDB" id="A0AA48L827"/>
<dbReference type="Pfam" id="PF10502">
    <property type="entry name" value="Peptidase_S26"/>
    <property type="match status" value="2"/>
</dbReference>
<dbReference type="NCBIfam" id="TIGR02227">
    <property type="entry name" value="sigpep_I_bact"/>
    <property type="match status" value="1"/>
</dbReference>
<keyword evidence="3 8" id="KW-0378">Hydrolase</keyword>
<comment type="subcellular location">
    <subcellularLocation>
        <location evidence="1 8">Mitochondrion inner membrane</location>
    </subcellularLocation>
</comment>
<dbReference type="InterPro" id="IPR019758">
    <property type="entry name" value="Pept_S26A_signal_pept_1_CS"/>
</dbReference>
<keyword evidence="2 8" id="KW-0999">Mitochondrion inner membrane</keyword>
<dbReference type="InterPro" id="IPR019533">
    <property type="entry name" value="Peptidase_S26"/>
</dbReference>
<evidence type="ECO:0000313" key="11">
    <source>
        <dbReference type="Proteomes" id="UP001233271"/>
    </source>
</evidence>
<sequence length="198" mass="22015">MAFIRPGMMTQYRFMAGVTIKIFAAFHVFNEAVASSQPCAGWSMYPTLDATGDAVLLLPMAYWRPKIWGMSNKRPERGDLVVTTNMNNPAYTVCKRVIGIEGDVVEIEPTRSVDGSKSWAQGRFLRVPKGHIWIVGDNLSNSTDSRDYGPVPIAMVKGKVTHRIWHRGWLDWTTLGPNMSYLGPSPVPPPGSVQPRPL</sequence>
<dbReference type="RefSeq" id="XP_060458876.1">
    <property type="nucleotide sequence ID" value="XM_060602487.1"/>
</dbReference>
<dbReference type="GO" id="GO:0004252">
    <property type="term" value="F:serine-type endopeptidase activity"/>
    <property type="evidence" value="ECO:0007669"/>
    <property type="project" value="InterPro"/>
</dbReference>
<dbReference type="KEGG" id="ccac:CcaHIS019_0600700"/>
<evidence type="ECO:0000259" key="9">
    <source>
        <dbReference type="Pfam" id="PF10502"/>
    </source>
</evidence>
<evidence type="ECO:0000256" key="5">
    <source>
        <dbReference type="ARBA" id="ARBA00023136"/>
    </source>
</evidence>
<evidence type="ECO:0000256" key="8">
    <source>
        <dbReference type="RuleBase" id="RU362041"/>
    </source>
</evidence>
<dbReference type="InterPro" id="IPR000223">
    <property type="entry name" value="Pept_S26A_signal_pept_1"/>
</dbReference>
<comment type="similarity">
    <text evidence="6">Belongs to the peptidase S26 family. IMP1 subfamily.</text>
</comment>
<evidence type="ECO:0000256" key="4">
    <source>
        <dbReference type="ARBA" id="ARBA00023128"/>
    </source>
</evidence>
<dbReference type="GO" id="GO:0006465">
    <property type="term" value="P:signal peptide processing"/>
    <property type="evidence" value="ECO:0007669"/>
    <property type="project" value="InterPro"/>
</dbReference>
<dbReference type="CDD" id="cd06530">
    <property type="entry name" value="S26_SPase_I"/>
    <property type="match status" value="1"/>
</dbReference>
<keyword evidence="8" id="KW-0645">Protease</keyword>
<evidence type="ECO:0000256" key="2">
    <source>
        <dbReference type="ARBA" id="ARBA00022792"/>
    </source>
</evidence>
<dbReference type="PROSITE" id="PS00761">
    <property type="entry name" value="SPASE_I_3"/>
    <property type="match status" value="1"/>
</dbReference>
<evidence type="ECO:0000256" key="1">
    <source>
        <dbReference type="ARBA" id="ARBA00004273"/>
    </source>
</evidence>
<evidence type="ECO:0000313" key="10">
    <source>
        <dbReference type="EMBL" id="BEI93611.1"/>
    </source>
</evidence>
<feature type="domain" description="Peptidase S26" evidence="9">
    <location>
        <begin position="120"/>
        <end position="165"/>
    </location>
</feature>
<dbReference type="InterPro" id="IPR052064">
    <property type="entry name" value="Mito_IMP1_subunit"/>
</dbReference>
<dbReference type="EC" id="3.4.21.-" evidence="8"/>
<proteinExistence type="inferred from homology"/>
<keyword evidence="4 8" id="KW-0496">Mitochondrion</keyword>
<dbReference type="EMBL" id="AP028217">
    <property type="protein sequence ID" value="BEI93611.1"/>
    <property type="molecule type" value="Genomic_DNA"/>
</dbReference>
<keyword evidence="5" id="KW-0472">Membrane</keyword>
<dbReference type="PANTHER" id="PTHR12383">
    <property type="entry name" value="PROTEASE FAMILY S26 MITOCHONDRIAL INNER MEMBRANE PROTEASE-RELATED"/>
    <property type="match status" value="1"/>
</dbReference>
<evidence type="ECO:0000256" key="7">
    <source>
        <dbReference type="PIRSR" id="PIRSR600223-1"/>
    </source>
</evidence>
<dbReference type="GO" id="GO:0042720">
    <property type="term" value="C:mitochondrial inner membrane peptidase complex"/>
    <property type="evidence" value="ECO:0007669"/>
    <property type="project" value="TreeGrafter"/>
</dbReference>
<accession>A0AA48L827</accession>
<name>A0AA48L827_9TREE</name>
<dbReference type="Gene3D" id="2.10.109.10">
    <property type="entry name" value="Umud Fragment, subunit A"/>
    <property type="match status" value="1"/>
</dbReference>
<dbReference type="PANTHER" id="PTHR12383:SF16">
    <property type="entry name" value="MITOCHONDRIAL INNER MEMBRANE PROTEASE SUBUNIT 1"/>
    <property type="match status" value="1"/>
</dbReference>
<dbReference type="InterPro" id="IPR036286">
    <property type="entry name" value="LexA/Signal_pep-like_sf"/>
</dbReference>
<feature type="active site" evidence="7">
    <location>
        <position position="43"/>
    </location>
</feature>
<feature type="active site" evidence="7">
    <location>
        <position position="95"/>
    </location>
</feature>
<protein>
    <recommendedName>
        <fullName evidence="8">Mitochondrial inner membrane protease subunit</fullName>
        <ecNumber evidence="8">3.4.21.-</ecNumber>
    </recommendedName>
</protein>
<dbReference type="Proteomes" id="UP001233271">
    <property type="component" value="Chromosome 6"/>
</dbReference>
<evidence type="ECO:0000256" key="6">
    <source>
        <dbReference type="ARBA" id="ARBA00038445"/>
    </source>
</evidence>
<organism evidence="10 11">
    <name type="scientific">Cutaneotrichosporon cavernicola</name>
    <dbReference type="NCBI Taxonomy" id="279322"/>
    <lineage>
        <taxon>Eukaryota</taxon>
        <taxon>Fungi</taxon>
        <taxon>Dikarya</taxon>
        <taxon>Basidiomycota</taxon>
        <taxon>Agaricomycotina</taxon>
        <taxon>Tremellomycetes</taxon>
        <taxon>Trichosporonales</taxon>
        <taxon>Trichosporonaceae</taxon>
        <taxon>Cutaneotrichosporon</taxon>
    </lineage>
</organism>
<dbReference type="PRINTS" id="PR00727">
    <property type="entry name" value="LEADERPTASE"/>
</dbReference>